<gene>
    <name evidence="2" type="ORF">SAMN04515674_102317</name>
</gene>
<keyword evidence="1" id="KW-1133">Transmembrane helix</keyword>
<feature type="transmembrane region" description="Helical" evidence="1">
    <location>
        <begin position="138"/>
        <end position="158"/>
    </location>
</feature>
<dbReference type="EMBL" id="FOXH01000002">
    <property type="protein sequence ID" value="SFP29818.1"/>
    <property type="molecule type" value="Genomic_DNA"/>
</dbReference>
<evidence type="ECO:0000313" key="2">
    <source>
        <dbReference type="EMBL" id="SFP29818.1"/>
    </source>
</evidence>
<accession>A0A1I5P6T7</accession>
<proteinExistence type="predicted"/>
<dbReference type="RefSeq" id="WP_229632895.1">
    <property type="nucleotide sequence ID" value="NZ_FOXH01000002.1"/>
</dbReference>
<reference evidence="2 3" key="1">
    <citation type="submission" date="2016-10" db="EMBL/GenBank/DDBJ databases">
        <authorList>
            <person name="de Groot N.N."/>
        </authorList>
    </citation>
    <scope>NUCLEOTIDE SEQUENCE [LARGE SCALE GENOMIC DNA]</scope>
    <source>
        <strain evidence="3">E92,LMG 26720,CCM 7988</strain>
    </source>
</reference>
<dbReference type="AlphaFoldDB" id="A0A1I5P6T7"/>
<organism evidence="2 3">
    <name type="scientific">Pseudarcicella hirudinis</name>
    <dbReference type="NCBI Taxonomy" id="1079859"/>
    <lineage>
        <taxon>Bacteria</taxon>
        <taxon>Pseudomonadati</taxon>
        <taxon>Bacteroidota</taxon>
        <taxon>Cytophagia</taxon>
        <taxon>Cytophagales</taxon>
        <taxon>Flectobacillaceae</taxon>
        <taxon>Pseudarcicella</taxon>
    </lineage>
</organism>
<dbReference type="STRING" id="1079859.SAMN04515674_102317"/>
<keyword evidence="1" id="KW-0812">Transmembrane</keyword>
<feature type="transmembrane region" description="Helical" evidence="1">
    <location>
        <begin position="21"/>
        <end position="43"/>
    </location>
</feature>
<keyword evidence="1" id="KW-0472">Membrane</keyword>
<sequence>MSELTPNQLILIKMPDTFSKNYKVIFLTSLLAGTLDILAALLPSSNPGKILQFIASAVLGADLFSGGFGTIILGLLLHFIIAFIWTLLFFMIYPRIKILFKGPWTAGITYGIFIWLVMNLLILPLSRAPEIPFNIGKAAIAMGILIALVGIPISLIAYKYDHHK</sequence>
<feature type="transmembrane region" description="Helical" evidence="1">
    <location>
        <begin position="104"/>
        <end position="126"/>
    </location>
</feature>
<evidence type="ECO:0000256" key="1">
    <source>
        <dbReference type="SAM" id="Phobius"/>
    </source>
</evidence>
<evidence type="ECO:0000313" key="3">
    <source>
        <dbReference type="Proteomes" id="UP000199306"/>
    </source>
</evidence>
<feature type="transmembrane region" description="Helical" evidence="1">
    <location>
        <begin position="63"/>
        <end position="92"/>
    </location>
</feature>
<dbReference type="Proteomes" id="UP000199306">
    <property type="component" value="Unassembled WGS sequence"/>
</dbReference>
<protein>
    <recommendedName>
        <fullName evidence="4">DUF1440 domain-containing protein</fullName>
    </recommendedName>
</protein>
<name>A0A1I5P6T7_9BACT</name>
<evidence type="ECO:0008006" key="4">
    <source>
        <dbReference type="Google" id="ProtNLM"/>
    </source>
</evidence>
<keyword evidence="3" id="KW-1185">Reference proteome</keyword>